<dbReference type="EMBL" id="LAZR01013125">
    <property type="protein sequence ID" value="KKM23434.1"/>
    <property type="molecule type" value="Genomic_DNA"/>
</dbReference>
<comment type="caution">
    <text evidence="1">The sequence shown here is derived from an EMBL/GenBank/DDBJ whole genome shotgun (WGS) entry which is preliminary data.</text>
</comment>
<gene>
    <name evidence="1" type="ORF">LCGC14_1615260</name>
</gene>
<accession>A0A0F9ITW9</accession>
<name>A0A0F9ITW9_9ZZZZ</name>
<evidence type="ECO:0000313" key="1">
    <source>
        <dbReference type="EMBL" id="KKM23434.1"/>
    </source>
</evidence>
<dbReference type="AlphaFoldDB" id="A0A0F9ITW9"/>
<sequence length="64" mass="7404">DHNRVLFTSLRQHDLKAAEKAFERLRGADDPVLTAEACRLLAEEFEKLQMAPKARHYRQLLQAS</sequence>
<feature type="non-terminal residue" evidence="1">
    <location>
        <position position="1"/>
    </location>
</feature>
<proteinExistence type="predicted"/>
<reference evidence="1" key="1">
    <citation type="journal article" date="2015" name="Nature">
        <title>Complex archaea that bridge the gap between prokaryotes and eukaryotes.</title>
        <authorList>
            <person name="Spang A."/>
            <person name="Saw J.H."/>
            <person name="Jorgensen S.L."/>
            <person name="Zaremba-Niedzwiedzka K."/>
            <person name="Martijn J."/>
            <person name="Lind A.E."/>
            <person name="van Eijk R."/>
            <person name="Schleper C."/>
            <person name="Guy L."/>
            <person name="Ettema T.J."/>
        </authorList>
    </citation>
    <scope>NUCLEOTIDE SEQUENCE</scope>
</reference>
<protein>
    <submittedName>
        <fullName evidence="1">Uncharacterized protein</fullName>
    </submittedName>
</protein>
<organism evidence="1">
    <name type="scientific">marine sediment metagenome</name>
    <dbReference type="NCBI Taxonomy" id="412755"/>
    <lineage>
        <taxon>unclassified sequences</taxon>
        <taxon>metagenomes</taxon>
        <taxon>ecological metagenomes</taxon>
    </lineage>
</organism>